<dbReference type="CDD" id="cd12087">
    <property type="entry name" value="TM_EGFR-like"/>
    <property type="match status" value="1"/>
</dbReference>
<dbReference type="PANTHER" id="PTHR23244">
    <property type="entry name" value="KELCH REPEAT DOMAIN"/>
    <property type="match status" value="1"/>
</dbReference>
<feature type="region of interest" description="Disordered" evidence="1">
    <location>
        <begin position="461"/>
        <end position="480"/>
    </location>
</feature>
<evidence type="ECO:0000313" key="4">
    <source>
        <dbReference type="Proteomes" id="UP000274822"/>
    </source>
</evidence>
<evidence type="ECO:0008006" key="5">
    <source>
        <dbReference type="Google" id="ProtNLM"/>
    </source>
</evidence>
<keyword evidence="2" id="KW-1133">Transmembrane helix</keyword>
<dbReference type="Proteomes" id="UP000274822">
    <property type="component" value="Unassembled WGS sequence"/>
</dbReference>
<dbReference type="PANTHER" id="PTHR23244:SF456">
    <property type="entry name" value="MULTIPLE EPIDERMAL GROWTH FACTOR-LIKE DOMAINS PROTEIN 8"/>
    <property type="match status" value="1"/>
</dbReference>
<feature type="transmembrane region" description="Helical" evidence="2">
    <location>
        <begin position="488"/>
        <end position="509"/>
    </location>
</feature>
<accession>A0A433QEG6</accession>
<feature type="transmembrane region" description="Helical" evidence="2">
    <location>
        <begin position="317"/>
        <end position="337"/>
    </location>
</feature>
<gene>
    <name evidence="3" type="ORF">BC938DRAFT_482188</name>
</gene>
<evidence type="ECO:0000256" key="1">
    <source>
        <dbReference type="SAM" id="MobiDB-lite"/>
    </source>
</evidence>
<evidence type="ECO:0000256" key="2">
    <source>
        <dbReference type="SAM" id="Phobius"/>
    </source>
</evidence>
<dbReference type="Pfam" id="PF24681">
    <property type="entry name" value="Kelch_KLHDC2_KLHL20_DRC7"/>
    <property type="match status" value="1"/>
</dbReference>
<dbReference type="SUPFAM" id="SSF50965">
    <property type="entry name" value="Galactose oxidase, central domain"/>
    <property type="match status" value="1"/>
</dbReference>
<name>A0A433QEG6_9FUNG</name>
<comment type="caution">
    <text evidence="3">The sequence shown here is derived from an EMBL/GenBank/DDBJ whole genome shotgun (WGS) entry which is preliminary data.</text>
</comment>
<reference evidence="3 4" key="1">
    <citation type="journal article" date="2018" name="New Phytol.">
        <title>Phylogenomics of Endogonaceae and evolution of mycorrhizas within Mucoromycota.</title>
        <authorList>
            <person name="Chang Y."/>
            <person name="Desiro A."/>
            <person name="Na H."/>
            <person name="Sandor L."/>
            <person name="Lipzen A."/>
            <person name="Clum A."/>
            <person name="Barry K."/>
            <person name="Grigoriev I.V."/>
            <person name="Martin F.M."/>
            <person name="Stajich J.E."/>
            <person name="Smith M.E."/>
            <person name="Bonito G."/>
            <person name="Spatafora J.W."/>
        </authorList>
    </citation>
    <scope>NUCLEOTIDE SEQUENCE [LARGE SCALE GENOMIC DNA]</scope>
    <source>
        <strain evidence="3 4">AD002</strain>
    </source>
</reference>
<sequence>MAQICNVFISLSPTPNSATTMRRPPILPLLVAALATSASAASTPPRELARALLLNKSIWIYGGLNTANATARNLLAQLDVSQSWSTDDPPYSDHSADGLGVAPNTLYGTLFPSADQTSFYSFDAYGLNNTYTFAKYDTAAHTWTVFPTTSTRDIVLPNAGPAAFDNSGNTWVWGGISTGNNDYYPNSLCLPVQPHIPNLEQEYSAFCDRSAQLAHRKPAAVSFVSPDFKSKSILFALSYGENSLHPPYPSPHSTGMIVIIGGMYQLSNGTVWNDIWADMADTPSYNTSSGIWCKNTAKGTTIPSSRVLHTTTLCRGSLHYCILFCLALTTVLISVILPSSRSTLATDGYSLIIYAGTSPAPVNGTIPSIRTSGGSELTLGDVWVLDTNTYTWSSLKPTGAAPSNRFGHTASQVGTQMIVMGGSIGQNYTADLSSNTAVLDTSQWTWLTTYTPPTVWPDVFNTTKPSPTGPSSTAISADSNPPALGTGAIAGISIGAIAVLCIAGAFFFVCRRHQPLYDSFASERANAQPLIQPPHGQRDSMYGPIYDAYAPMPAGGSQAIEQYNVPPPWTPNKPDQAGIEPTSVKPDEREI</sequence>
<dbReference type="EMBL" id="RBNJ01007016">
    <property type="protein sequence ID" value="RUS28193.1"/>
    <property type="molecule type" value="Genomic_DNA"/>
</dbReference>
<proteinExistence type="predicted"/>
<keyword evidence="4" id="KW-1185">Reference proteome</keyword>
<dbReference type="SUPFAM" id="SSF117281">
    <property type="entry name" value="Kelch motif"/>
    <property type="match status" value="1"/>
</dbReference>
<feature type="compositionally biased region" description="Low complexity" evidence="1">
    <location>
        <begin position="462"/>
        <end position="473"/>
    </location>
</feature>
<organism evidence="3 4">
    <name type="scientific">Jimgerdemannia flammicorona</name>
    <dbReference type="NCBI Taxonomy" id="994334"/>
    <lineage>
        <taxon>Eukaryota</taxon>
        <taxon>Fungi</taxon>
        <taxon>Fungi incertae sedis</taxon>
        <taxon>Mucoromycota</taxon>
        <taxon>Mucoromycotina</taxon>
        <taxon>Endogonomycetes</taxon>
        <taxon>Endogonales</taxon>
        <taxon>Endogonaceae</taxon>
        <taxon>Jimgerdemannia</taxon>
    </lineage>
</organism>
<dbReference type="InterPro" id="IPR015915">
    <property type="entry name" value="Kelch-typ_b-propeller"/>
</dbReference>
<dbReference type="InterPro" id="IPR011043">
    <property type="entry name" value="Gal_Oxase/kelch_b-propeller"/>
</dbReference>
<keyword evidence="2" id="KW-0472">Membrane</keyword>
<evidence type="ECO:0000313" key="3">
    <source>
        <dbReference type="EMBL" id="RUS28193.1"/>
    </source>
</evidence>
<keyword evidence="2" id="KW-0812">Transmembrane</keyword>
<dbReference type="Gene3D" id="2.120.10.80">
    <property type="entry name" value="Kelch-type beta propeller"/>
    <property type="match status" value="2"/>
</dbReference>
<protein>
    <recommendedName>
        <fullName evidence="5">Galactose oxidase</fullName>
    </recommendedName>
</protein>
<feature type="region of interest" description="Disordered" evidence="1">
    <location>
        <begin position="557"/>
        <end position="591"/>
    </location>
</feature>
<dbReference type="AlphaFoldDB" id="A0A433QEG6"/>